<reference evidence="2" key="1">
    <citation type="journal article" date="2005" name="PLoS Biol.">
        <title>The genomes of Oryza sativa: a history of duplications.</title>
        <authorList>
            <person name="Yu J."/>
            <person name="Wang J."/>
            <person name="Lin W."/>
            <person name="Li S."/>
            <person name="Li H."/>
            <person name="Zhou J."/>
            <person name="Ni P."/>
            <person name="Dong W."/>
            <person name="Hu S."/>
            <person name="Zeng C."/>
            <person name="Zhang J."/>
            <person name="Zhang Y."/>
            <person name="Li R."/>
            <person name="Xu Z."/>
            <person name="Li S."/>
            <person name="Li X."/>
            <person name="Zheng H."/>
            <person name="Cong L."/>
            <person name="Lin L."/>
            <person name="Yin J."/>
            <person name="Geng J."/>
            <person name="Li G."/>
            <person name="Shi J."/>
            <person name="Liu J."/>
            <person name="Lv H."/>
            <person name="Li J."/>
            <person name="Wang J."/>
            <person name="Deng Y."/>
            <person name="Ran L."/>
            <person name="Shi X."/>
            <person name="Wang X."/>
            <person name="Wu Q."/>
            <person name="Li C."/>
            <person name="Ren X."/>
            <person name="Wang J."/>
            <person name="Wang X."/>
            <person name="Li D."/>
            <person name="Liu D."/>
            <person name="Zhang X."/>
            <person name="Ji Z."/>
            <person name="Zhao W."/>
            <person name="Sun Y."/>
            <person name="Zhang Z."/>
            <person name="Bao J."/>
            <person name="Han Y."/>
            <person name="Dong L."/>
            <person name="Ji J."/>
            <person name="Chen P."/>
            <person name="Wu S."/>
            <person name="Liu J."/>
            <person name="Xiao Y."/>
            <person name="Bu D."/>
            <person name="Tan J."/>
            <person name="Yang L."/>
            <person name="Ye C."/>
            <person name="Zhang J."/>
            <person name="Xu J."/>
            <person name="Zhou Y."/>
            <person name="Yu Y."/>
            <person name="Zhang B."/>
            <person name="Zhuang S."/>
            <person name="Wei H."/>
            <person name="Liu B."/>
            <person name="Lei M."/>
            <person name="Yu H."/>
            <person name="Li Y."/>
            <person name="Xu H."/>
            <person name="Wei S."/>
            <person name="He X."/>
            <person name="Fang L."/>
            <person name="Zhang Z."/>
            <person name="Zhang Y."/>
            <person name="Huang X."/>
            <person name="Su Z."/>
            <person name="Tong W."/>
            <person name="Li J."/>
            <person name="Tong Z."/>
            <person name="Li S."/>
            <person name="Ye J."/>
            <person name="Wang L."/>
            <person name="Fang L."/>
            <person name="Lei T."/>
            <person name="Chen C."/>
            <person name="Chen H."/>
            <person name="Xu Z."/>
            <person name="Li H."/>
            <person name="Huang H."/>
            <person name="Zhang F."/>
            <person name="Xu H."/>
            <person name="Li N."/>
            <person name="Zhao C."/>
            <person name="Li S."/>
            <person name="Dong L."/>
            <person name="Huang Y."/>
            <person name="Li L."/>
            <person name="Xi Y."/>
            <person name="Qi Q."/>
            <person name="Li W."/>
            <person name="Zhang B."/>
            <person name="Hu W."/>
            <person name="Zhang Y."/>
            <person name="Tian X."/>
            <person name="Jiao Y."/>
            <person name="Liang X."/>
            <person name="Jin J."/>
            <person name="Gao L."/>
            <person name="Zheng W."/>
            <person name="Hao B."/>
            <person name="Liu S."/>
            <person name="Wang W."/>
            <person name="Yuan L."/>
            <person name="Cao M."/>
            <person name="McDermott J."/>
            <person name="Samudrala R."/>
            <person name="Wang J."/>
            <person name="Wong G.K."/>
            <person name="Yang H."/>
        </authorList>
    </citation>
    <scope>NUCLEOTIDE SEQUENCE [LARGE SCALE GENOMIC DNA]</scope>
</reference>
<evidence type="ECO:0000313" key="2">
    <source>
        <dbReference type="EMBL" id="EAZ17899.1"/>
    </source>
</evidence>
<dbReference type="EMBL" id="CM000148">
    <property type="protein sequence ID" value="EAZ17899.1"/>
    <property type="molecule type" value="Genomic_DNA"/>
</dbReference>
<feature type="compositionally biased region" description="Polar residues" evidence="1">
    <location>
        <begin position="10"/>
        <end position="21"/>
    </location>
</feature>
<feature type="compositionally biased region" description="Basic residues" evidence="1">
    <location>
        <begin position="171"/>
        <end position="180"/>
    </location>
</feature>
<dbReference type="AlphaFoldDB" id="A3C9Y6"/>
<accession>A3C9Y6</accession>
<reference evidence="2" key="2">
    <citation type="submission" date="2008-12" db="EMBL/GenBank/DDBJ databases">
        <title>Improved gene annotation of the rice (Oryza sativa) genomes.</title>
        <authorList>
            <person name="Wang J."/>
            <person name="Li R."/>
            <person name="Fan W."/>
            <person name="Huang Q."/>
            <person name="Zhang J."/>
            <person name="Zhou Y."/>
            <person name="Hu Y."/>
            <person name="Zi S."/>
            <person name="Li J."/>
            <person name="Ni P."/>
            <person name="Zheng H."/>
            <person name="Zhang Y."/>
            <person name="Zhao M."/>
            <person name="Hao Q."/>
            <person name="McDermott J."/>
            <person name="Samudrala R."/>
            <person name="Kristiansen K."/>
            <person name="Wong G.K.-S."/>
        </authorList>
    </citation>
    <scope>NUCLEOTIDE SEQUENCE</scope>
</reference>
<proteinExistence type="predicted"/>
<protein>
    <submittedName>
        <fullName evidence="2">Uncharacterized protein</fullName>
    </submittedName>
</protein>
<sequence length="180" mass="19225">MEAPSPLPAKSQQVGSPQPGQRQPAPERATESRTGAAADECEPPPTRCRGRRRAHAGEARHRSIRLRPSGVGVDQARHRSPRPEGQPDLATPSPVAVAGADRHGEPHRRATVAVESPTAAQSHRHDLAVPPPSSPRPRRDETEPRMMAPPPPSQRVARLCRRRAPAAAKHGGGRRRGGGG</sequence>
<gene>
    <name evidence="2" type="ORF">OsJ_33446</name>
</gene>
<dbReference type="Proteomes" id="UP000007752">
    <property type="component" value="Chromosome 11"/>
</dbReference>
<feature type="region of interest" description="Disordered" evidence="1">
    <location>
        <begin position="1"/>
        <end position="180"/>
    </location>
</feature>
<organism evidence="2">
    <name type="scientific">Oryza sativa subsp. japonica</name>
    <name type="common">Rice</name>
    <dbReference type="NCBI Taxonomy" id="39947"/>
    <lineage>
        <taxon>Eukaryota</taxon>
        <taxon>Viridiplantae</taxon>
        <taxon>Streptophyta</taxon>
        <taxon>Embryophyta</taxon>
        <taxon>Tracheophyta</taxon>
        <taxon>Spermatophyta</taxon>
        <taxon>Magnoliopsida</taxon>
        <taxon>Liliopsida</taxon>
        <taxon>Poales</taxon>
        <taxon>Poaceae</taxon>
        <taxon>BOP clade</taxon>
        <taxon>Oryzoideae</taxon>
        <taxon>Oryzeae</taxon>
        <taxon>Oryzinae</taxon>
        <taxon>Oryza</taxon>
        <taxon>Oryza sativa</taxon>
    </lineage>
</organism>
<name>A3C9Y6_ORYSJ</name>
<evidence type="ECO:0000256" key="1">
    <source>
        <dbReference type="SAM" id="MobiDB-lite"/>
    </source>
</evidence>